<keyword evidence="1" id="KW-1133">Transmembrane helix</keyword>
<comment type="caution">
    <text evidence="2">The sequence shown here is derived from an EMBL/GenBank/DDBJ whole genome shotgun (WGS) entry which is preliminary data.</text>
</comment>
<name>A0A8S1UYF3_9CILI</name>
<feature type="transmembrane region" description="Helical" evidence="1">
    <location>
        <begin position="36"/>
        <end position="58"/>
    </location>
</feature>
<dbReference type="PANTHER" id="PTHR31398">
    <property type="entry name" value="MEIOTIC NUCLEAR DIVISION PROTEIN 1 HOMOLOG"/>
    <property type="match status" value="1"/>
</dbReference>
<keyword evidence="1" id="KW-0472">Membrane</keyword>
<dbReference type="OrthoDB" id="292811at2759"/>
<keyword evidence="1" id="KW-0812">Transmembrane</keyword>
<accession>A0A8S1UYF3</accession>
<dbReference type="PANTHER" id="PTHR31398:SF0">
    <property type="entry name" value="MEIOTIC NUCLEAR DIVISION PROTEIN 1 HOMOLOG"/>
    <property type="match status" value="1"/>
</dbReference>
<dbReference type="GO" id="GO:0005634">
    <property type="term" value="C:nucleus"/>
    <property type="evidence" value="ECO:0007669"/>
    <property type="project" value="TreeGrafter"/>
</dbReference>
<dbReference type="GO" id="GO:0007131">
    <property type="term" value="P:reciprocal meiotic recombination"/>
    <property type="evidence" value="ECO:0007669"/>
    <property type="project" value="TreeGrafter"/>
</dbReference>
<dbReference type="EMBL" id="CAJJDO010000050">
    <property type="protein sequence ID" value="CAD8169243.1"/>
    <property type="molecule type" value="Genomic_DNA"/>
</dbReference>
<dbReference type="AlphaFoldDB" id="A0A8S1UYF3"/>
<organism evidence="2 3">
    <name type="scientific">Paramecium pentaurelia</name>
    <dbReference type="NCBI Taxonomy" id="43138"/>
    <lineage>
        <taxon>Eukaryota</taxon>
        <taxon>Sar</taxon>
        <taxon>Alveolata</taxon>
        <taxon>Ciliophora</taxon>
        <taxon>Intramacronucleata</taxon>
        <taxon>Oligohymenophorea</taxon>
        <taxon>Peniculida</taxon>
        <taxon>Parameciidae</taxon>
        <taxon>Paramecium</taxon>
    </lineage>
</organism>
<dbReference type="Proteomes" id="UP000689195">
    <property type="component" value="Unassembled WGS sequence"/>
</dbReference>
<reference evidence="2" key="1">
    <citation type="submission" date="2021-01" db="EMBL/GenBank/DDBJ databases">
        <authorList>
            <consortium name="Genoscope - CEA"/>
            <person name="William W."/>
        </authorList>
    </citation>
    <scope>NUCLEOTIDE SEQUENCE</scope>
</reference>
<evidence type="ECO:0000313" key="3">
    <source>
        <dbReference type="Proteomes" id="UP000689195"/>
    </source>
</evidence>
<keyword evidence="3" id="KW-1185">Reference proteome</keyword>
<evidence type="ECO:0000256" key="1">
    <source>
        <dbReference type="SAM" id="Phobius"/>
    </source>
</evidence>
<gene>
    <name evidence="2" type="ORF">PPENT_87.1.T0500234</name>
</gene>
<proteinExistence type="predicted"/>
<evidence type="ECO:0000313" key="2">
    <source>
        <dbReference type="EMBL" id="CAD8169243.1"/>
    </source>
</evidence>
<evidence type="ECO:0008006" key="4">
    <source>
        <dbReference type="Google" id="ProtNLM"/>
    </source>
</evidence>
<sequence>MNNNHFKMALRIFKKVDIFSQPVQLLIKQEQGHKTLFGACLTLGLISFFLYMLILNLYDLQQRKNLTSLSTEIYHAQPEQFKLNDQNFTLTFAIQNPSFNTYIDESVYVVEAKIQTKTSRITDNEKIDVWTQKELPLTSCTPELIRQDELQKYFSHLDLQTNYCIDWNRIKELNLEGTFDSEIYSAILLQFKICNSLTKKQKECKSRDEIKQQLEQNYFSFQMSSYVIDVKNEDYPFLSKAEDIFTTISSKIFKEITFYMQPITVFTDLGLINENYEVQKTLRYKRHTEMIDLNESDLIMNVVIRLDQIEQQYYRNYTKIQIILSQIGGLWQVFFTIAFILQKPINILSYYVRILNSLFEFEQEQKKTIKNQSKGYHNPETLQQEFVTRRQQQSTKEILFVENNKIPRQRLQSIKIKKKQMEIIDSLDHHQSKEEAKQQLTQAIQFSIKQYFHSISKKLKMKWTDYIYFINCFVNSKNYKSIQIQYSFKKIIKQMDILYILKKLQEIDKLKMILLTEPQIKIFDYLQKPTIPLDPNSKQFKITQNYYSILKPVKSDYQRAVDAQYAFNELFEKLDNPINMKLINSIDKTVVDLLKMRKDSQDVLSIDDEVCVSEQGQDKHVVLTIDINQRHSSLAN</sequence>
<protein>
    <recommendedName>
        <fullName evidence="4">Transmembrane protein</fullName>
    </recommendedName>
</protein>
<feature type="transmembrane region" description="Helical" evidence="1">
    <location>
        <begin position="322"/>
        <end position="341"/>
    </location>
</feature>